<dbReference type="GO" id="GO:0006811">
    <property type="term" value="P:monoatomic ion transport"/>
    <property type="evidence" value="ECO:0007669"/>
    <property type="project" value="UniProtKB-KW"/>
</dbReference>
<sequence>MPLQMLQYRLMLLFRLPTWGKLVALVCVGLPIVLIGSWLLMKATNMAWGEAAQLTFYVLQSVPGADITRFPQVSARLVLVAVHLLSLYTFATLVGLLTEDVRSNVEEIRCGNFPLPSRDHTVVLDCGVAPGRVVGTLQKILGAREAHGSHVYAGDIAVLSTYPKDELDNMIADVLPKHFGRVVTRHGSPIKVSDLERVAAPHARTVTYVSSASSTSRVAVQCAVQPGLAAVFDAVFCRADDASLRLLELPPELAGRTFAEVRRRFRRAVLCGLLPGAEVSKRSNSSSSSSGNSIILSPPDDRVLEPYDRLLLLAATLGDCTFIGGKTAPEAPQLPPLCRRYDGHRSRPRRLLLLSFDSCLSGPLLAALDEFGAPGCCVTVVSPEPCAGLPSGPTPLNRLVLRNHVGDPLGPGALLGADVAAADAVILSGTEGLPPDEADAVAVGTALLLQRLVADPWVMSCGGAEDVAAAAAVAASIDPDEYWRSAVLAGDGVRGSFSSISSINDDDGESTSESAAAVAAAAAAAPFEQRPPPPSRPLTFVCSIRDPQTRSVLQYIGVEACRTAVRTAVVAAVPGVGGGGAVASRGLNIEIIEPQALISGMLAQVGAEPMIVSALEDLLDEEGYEIYIKRSDRYGIPPYSHVSWSQGKRAEVRDKSYPDGHGCTAGV</sequence>
<keyword evidence="2" id="KW-0813">Transport</keyword>
<evidence type="ECO:0000313" key="9">
    <source>
        <dbReference type="EMBL" id="EFJ44227.1"/>
    </source>
</evidence>
<dbReference type="Pfam" id="PF06241">
    <property type="entry name" value="Castor_Poll_mid"/>
    <property type="match status" value="1"/>
</dbReference>
<dbReference type="AlphaFoldDB" id="D8U7F7"/>
<comment type="subcellular location">
    <subcellularLocation>
        <location evidence="1">Endomembrane system</location>
        <topology evidence="1">Multi-pass membrane protein</topology>
    </subcellularLocation>
</comment>
<dbReference type="KEGG" id="vcn:VOLCADRAFT_118786"/>
<dbReference type="eggNOG" id="ENOG502S32J">
    <property type="taxonomic scope" value="Eukaryota"/>
</dbReference>
<proteinExistence type="predicted"/>
<evidence type="ECO:0000256" key="4">
    <source>
        <dbReference type="ARBA" id="ARBA00022989"/>
    </source>
</evidence>
<dbReference type="EMBL" id="GL378365">
    <property type="protein sequence ID" value="EFJ44227.1"/>
    <property type="molecule type" value="Genomic_DNA"/>
</dbReference>
<dbReference type="RefSeq" id="XP_002954586.1">
    <property type="nucleotide sequence ID" value="XM_002954540.1"/>
</dbReference>
<protein>
    <recommendedName>
        <fullName evidence="8">CASTOR/POLLUX/SYM8 ion channel conserved domain-containing protein</fullName>
    </recommendedName>
</protein>
<evidence type="ECO:0000256" key="2">
    <source>
        <dbReference type="ARBA" id="ARBA00022448"/>
    </source>
</evidence>
<name>D8U7F7_VOLCA</name>
<evidence type="ECO:0000256" key="1">
    <source>
        <dbReference type="ARBA" id="ARBA00004127"/>
    </source>
</evidence>
<keyword evidence="4 7" id="KW-1133">Transmembrane helix</keyword>
<keyword evidence="6 7" id="KW-0472">Membrane</keyword>
<keyword evidence="10" id="KW-1185">Reference proteome</keyword>
<dbReference type="InParanoid" id="D8U7F7"/>
<dbReference type="OrthoDB" id="414047at2759"/>
<reference evidence="9 10" key="1">
    <citation type="journal article" date="2010" name="Science">
        <title>Genomic analysis of organismal complexity in the multicellular green alga Volvox carteri.</title>
        <authorList>
            <person name="Prochnik S.E."/>
            <person name="Umen J."/>
            <person name="Nedelcu A.M."/>
            <person name="Hallmann A."/>
            <person name="Miller S.M."/>
            <person name="Nishii I."/>
            <person name="Ferris P."/>
            <person name="Kuo A."/>
            <person name="Mitros T."/>
            <person name="Fritz-Laylin L.K."/>
            <person name="Hellsten U."/>
            <person name="Chapman J."/>
            <person name="Simakov O."/>
            <person name="Rensing S.A."/>
            <person name="Terry A."/>
            <person name="Pangilinan J."/>
            <person name="Kapitonov V."/>
            <person name="Jurka J."/>
            <person name="Salamov A."/>
            <person name="Shapiro H."/>
            <person name="Schmutz J."/>
            <person name="Grimwood J."/>
            <person name="Lindquist E."/>
            <person name="Lucas S."/>
            <person name="Grigoriev I.V."/>
            <person name="Schmitt R."/>
            <person name="Kirk D."/>
            <person name="Rokhsar D.S."/>
        </authorList>
    </citation>
    <scope>NUCLEOTIDE SEQUENCE [LARGE SCALE GENOMIC DNA]</scope>
    <source>
        <strain evidence="10">f. Nagariensis / Eve</strain>
    </source>
</reference>
<dbReference type="Proteomes" id="UP000001058">
    <property type="component" value="Unassembled WGS sequence"/>
</dbReference>
<organism evidence="10">
    <name type="scientific">Volvox carteri f. nagariensis</name>
    <dbReference type="NCBI Taxonomy" id="3068"/>
    <lineage>
        <taxon>Eukaryota</taxon>
        <taxon>Viridiplantae</taxon>
        <taxon>Chlorophyta</taxon>
        <taxon>core chlorophytes</taxon>
        <taxon>Chlorophyceae</taxon>
        <taxon>CS clade</taxon>
        <taxon>Chlamydomonadales</taxon>
        <taxon>Volvocaceae</taxon>
        <taxon>Volvox</taxon>
    </lineage>
</organism>
<dbReference type="GeneID" id="9626132"/>
<dbReference type="PANTHER" id="PTHR31563:SF10">
    <property type="entry name" value="ION CHANNEL POLLUX-RELATED"/>
    <property type="match status" value="1"/>
</dbReference>
<dbReference type="GO" id="GO:0012505">
    <property type="term" value="C:endomembrane system"/>
    <property type="evidence" value="ECO:0007669"/>
    <property type="project" value="UniProtKB-SubCell"/>
</dbReference>
<evidence type="ECO:0000256" key="3">
    <source>
        <dbReference type="ARBA" id="ARBA00022692"/>
    </source>
</evidence>
<feature type="transmembrane region" description="Helical" evidence="7">
    <location>
        <begin position="77"/>
        <end position="97"/>
    </location>
</feature>
<accession>D8U7F7</accession>
<evidence type="ECO:0000256" key="7">
    <source>
        <dbReference type="SAM" id="Phobius"/>
    </source>
</evidence>
<evidence type="ECO:0000313" key="10">
    <source>
        <dbReference type="Proteomes" id="UP000001058"/>
    </source>
</evidence>
<feature type="domain" description="CASTOR/POLLUX/SYM8 ion channel conserved" evidence="8">
    <location>
        <begin position="216"/>
        <end position="315"/>
    </location>
</feature>
<dbReference type="InterPro" id="IPR044849">
    <property type="entry name" value="CASTOR/POLLUX/SYM8-like"/>
</dbReference>
<keyword evidence="3 7" id="KW-0812">Transmembrane</keyword>
<evidence type="ECO:0000256" key="6">
    <source>
        <dbReference type="ARBA" id="ARBA00023136"/>
    </source>
</evidence>
<dbReference type="InterPro" id="IPR010420">
    <property type="entry name" value="CASTOR/POLLUX/SYM8_dom"/>
</dbReference>
<gene>
    <name evidence="9" type="ORF">VOLCADRAFT_118786</name>
</gene>
<feature type="transmembrane region" description="Helical" evidence="7">
    <location>
        <begin position="20"/>
        <end position="40"/>
    </location>
</feature>
<evidence type="ECO:0000256" key="5">
    <source>
        <dbReference type="ARBA" id="ARBA00023065"/>
    </source>
</evidence>
<evidence type="ECO:0000259" key="8">
    <source>
        <dbReference type="Pfam" id="PF06241"/>
    </source>
</evidence>
<keyword evidence="5" id="KW-0406">Ion transport</keyword>
<dbReference type="PANTHER" id="PTHR31563">
    <property type="entry name" value="ION CHANNEL POLLUX-RELATED"/>
    <property type="match status" value="1"/>
</dbReference>